<dbReference type="Proteomes" id="UP000054693">
    <property type="component" value="Unassembled WGS sequence"/>
</dbReference>
<dbReference type="EMBL" id="LNZA01000012">
    <property type="protein sequence ID" value="KTD70800.1"/>
    <property type="molecule type" value="Genomic_DNA"/>
</dbReference>
<dbReference type="OrthoDB" id="5653387at2"/>
<name>A0A0W0ZPI0_9GAMM</name>
<protein>
    <submittedName>
        <fullName evidence="1">Uncharacterized protein</fullName>
    </submittedName>
</protein>
<evidence type="ECO:0000313" key="1">
    <source>
        <dbReference type="EMBL" id="KTD70800.1"/>
    </source>
</evidence>
<proteinExistence type="predicted"/>
<accession>A0A0W0ZPI0</accession>
<reference evidence="1 2" key="1">
    <citation type="submission" date="2015-11" db="EMBL/GenBank/DDBJ databases">
        <title>Genomic analysis of 38 Legionella species identifies large and diverse effector repertoires.</title>
        <authorList>
            <person name="Burstein D."/>
            <person name="Amaro F."/>
            <person name="Zusman T."/>
            <person name="Lifshitz Z."/>
            <person name="Cohen O."/>
            <person name="Gilbert J.A."/>
            <person name="Pupko T."/>
            <person name="Shuman H.A."/>
            <person name="Segal G."/>
        </authorList>
    </citation>
    <scope>NUCLEOTIDE SEQUENCE [LARGE SCALE GENOMIC DNA]</scope>
    <source>
        <strain evidence="1 2">ATCC 49180</strain>
    </source>
</reference>
<gene>
    <name evidence="1" type="ORF">Ltuc_2811</name>
</gene>
<dbReference type="RefSeq" id="WP_133138318.1">
    <property type="nucleotide sequence ID" value="NZ_CAAAIP010000004.1"/>
</dbReference>
<dbReference type="AlphaFoldDB" id="A0A0W0ZPI0"/>
<dbReference type="PATRIC" id="fig|40335.7.peg.3004"/>
<keyword evidence="2" id="KW-1185">Reference proteome</keyword>
<comment type="caution">
    <text evidence="1">The sequence shown here is derived from an EMBL/GenBank/DDBJ whole genome shotgun (WGS) entry which is preliminary data.</text>
</comment>
<evidence type="ECO:0000313" key="2">
    <source>
        <dbReference type="Proteomes" id="UP000054693"/>
    </source>
</evidence>
<sequence>MHSKRERVTVVMDSGGYISRAGSNKEFFTKDFGGCTAICAQTDSGMYGLYHLRSTLDTEPHMVPEAADSNEPFRKWIQDLKEEANGETIHFKIGTPRNYSNNSFTERHPELGMERYIRKLCALYGIENYDITMMNMVGVDSVAITEEGMSCFYHQKMVEISLAEYQTDEEIFEHSGLTNIQCLNNIRSFPNIDYDGKLFAKYKERCDREMVQAIKQPMLITLDNMVREYQIKFDQEPKENKKAFLELHFLKKLLEAVQPGDLSSLQEMKKLPFFKQVTEDDSVFSFFTKEKSEIGKLFYKAEKLLINIQELYPNIQELPSEESIQAGSKAEL</sequence>
<organism evidence="1 2">
    <name type="scientific">Legionella tucsonensis</name>
    <dbReference type="NCBI Taxonomy" id="40335"/>
    <lineage>
        <taxon>Bacteria</taxon>
        <taxon>Pseudomonadati</taxon>
        <taxon>Pseudomonadota</taxon>
        <taxon>Gammaproteobacteria</taxon>
        <taxon>Legionellales</taxon>
        <taxon>Legionellaceae</taxon>
        <taxon>Legionella</taxon>
    </lineage>
</organism>